<feature type="compositionally biased region" description="Basic and acidic residues" evidence="6">
    <location>
        <begin position="1"/>
        <end position="24"/>
    </location>
</feature>
<keyword evidence="4" id="KW-1015">Disulfide bond</keyword>
<dbReference type="RefSeq" id="WP_189099626.1">
    <property type="nucleotide sequence ID" value="NZ_BMND01000016.1"/>
</dbReference>
<name>A0ABQ2JPJ9_9ACTN</name>
<dbReference type="PANTHER" id="PTHR13887">
    <property type="entry name" value="GLUTATHIONE S-TRANSFERASE KAPPA"/>
    <property type="match status" value="1"/>
</dbReference>
<dbReference type="GeneID" id="301549533"/>
<reference evidence="10" key="1">
    <citation type="journal article" date="2019" name="Int. J. Syst. Evol. Microbiol.">
        <title>The Global Catalogue of Microorganisms (GCM) 10K type strain sequencing project: providing services to taxonomists for standard genome sequencing and annotation.</title>
        <authorList>
            <consortium name="The Broad Institute Genomics Platform"/>
            <consortium name="The Broad Institute Genome Sequencing Center for Infectious Disease"/>
            <person name="Wu L."/>
            <person name="Ma J."/>
        </authorList>
    </citation>
    <scope>NUCLEOTIDE SEQUENCE [LARGE SCALE GENOMIC DNA]</scope>
    <source>
        <strain evidence="10">CGMCC 4.7323</strain>
    </source>
</reference>
<evidence type="ECO:0000259" key="8">
    <source>
        <dbReference type="Pfam" id="PF13462"/>
    </source>
</evidence>
<keyword evidence="7" id="KW-1133">Transmembrane helix</keyword>
<keyword evidence="5" id="KW-0676">Redox-active center</keyword>
<dbReference type="SUPFAM" id="SSF52833">
    <property type="entry name" value="Thioredoxin-like"/>
    <property type="match status" value="1"/>
</dbReference>
<dbReference type="EMBL" id="BMND01000016">
    <property type="protein sequence ID" value="GGN49699.1"/>
    <property type="molecule type" value="Genomic_DNA"/>
</dbReference>
<keyword evidence="7" id="KW-0812">Transmembrane</keyword>
<evidence type="ECO:0000313" key="10">
    <source>
        <dbReference type="Proteomes" id="UP000600080"/>
    </source>
</evidence>
<evidence type="ECO:0000256" key="4">
    <source>
        <dbReference type="ARBA" id="ARBA00023157"/>
    </source>
</evidence>
<protein>
    <recommendedName>
        <fullName evidence="8">Thioredoxin-like fold domain-containing protein</fullName>
    </recommendedName>
</protein>
<keyword evidence="10" id="KW-1185">Reference proteome</keyword>
<feature type="transmembrane region" description="Helical" evidence="7">
    <location>
        <begin position="33"/>
        <end position="53"/>
    </location>
</feature>
<evidence type="ECO:0000256" key="1">
    <source>
        <dbReference type="ARBA" id="ARBA00005791"/>
    </source>
</evidence>
<feature type="region of interest" description="Disordered" evidence="6">
    <location>
        <begin position="55"/>
        <end position="84"/>
    </location>
</feature>
<comment type="similarity">
    <text evidence="1">Belongs to the thioredoxin family. DsbA subfamily.</text>
</comment>
<dbReference type="PANTHER" id="PTHR13887:SF14">
    <property type="entry name" value="DISULFIDE BOND FORMATION PROTEIN D"/>
    <property type="match status" value="1"/>
</dbReference>
<feature type="compositionally biased region" description="Basic residues" evidence="6">
    <location>
        <begin position="281"/>
        <end position="291"/>
    </location>
</feature>
<feature type="compositionally biased region" description="Basic and acidic residues" evidence="6">
    <location>
        <begin position="305"/>
        <end position="338"/>
    </location>
</feature>
<keyword evidence="7" id="KW-0472">Membrane</keyword>
<dbReference type="Proteomes" id="UP000600080">
    <property type="component" value="Unassembled WGS sequence"/>
</dbReference>
<gene>
    <name evidence="9" type="ORF">GCM10012285_38030</name>
</gene>
<evidence type="ECO:0000256" key="2">
    <source>
        <dbReference type="ARBA" id="ARBA00022729"/>
    </source>
</evidence>
<evidence type="ECO:0000256" key="6">
    <source>
        <dbReference type="SAM" id="MobiDB-lite"/>
    </source>
</evidence>
<evidence type="ECO:0000313" key="9">
    <source>
        <dbReference type="EMBL" id="GGN49699.1"/>
    </source>
</evidence>
<dbReference type="InterPro" id="IPR012336">
    <property type="entry name" value="Thioredoxin-like_fold"/>
</dbReference>
<dbReference type="InterPro" id="IPR036249">
    <property type="entry name" value="Thioredoxin-like_sf"/>
</dbReference>
<organism evidence="9 10">
    <name type="scientific">Streptomyces kronopolitis</name>
    <dbReference type="NCBI Taxonomy" id="1612435"/>
    <lineage>
        <taxon>Bacteria</taxon>
        <taxon>Bacillati</taxon>
        <taxon>Actinomycetota</taxon>
        <taxon>Actinomycetes</taxon>
        <taxon>Kitasatosporales</taxon>
        <taxon>Streptomycetaceae</taxon>
        <taxon>Streptomyces</taxon>
    </lineage>
</organism>
<accession>A0ABQ2JPJ9</accession>
<evidence type="ECO:0000256" key="5">
    <source>
        <dbReference type="ARBA" id="ARBA00023284"/>
    </source>
</evidence>
<proteinExistence type="inferred from homology"/>
<comment type="caution">
    <text evidence="9">The sequence shown here is derived from an EMBL/GenBank/DDBJ whole genome shotgun (WGS) entry which is preliminary data.</text>
</comment>
<feature type="domain" description="Thioredoxin-like fold" evidence="8">
    <location>
        <begin position="84"/>
        <end position="253"/>
    </location>
</feature>
<feature type="region of interest" description="Disordered" evidence="6">
    <location>
        <begin position="257"/>
        <end position="346"/>
    </location>
</feature>
<evidence type="ECO:0000256" key="7">
    <source>
        <dbReference type="SAM" id="Phobius"/>
    </source>
</evidence>
<feature type="region of interest" description="Disordered" evidence="6">
    <location>
        <begin position="1"/>
        <end position="29"/>
    </location>
</feature>
<sequence length="346" mass="37126">MSQKNHEGKRTARERLQEQRDKEKARARHRRQAIVAGSVVVVLAIAGGIAVWASSSSGDGGGTSNGAVAVPKQASDGKRPAVPVGAADAPSTLTVWEDFRCPACQQFETGFRPAVHELVDSGQLKNEYHLVTIIDGNSGGTGSLNAANAAMCAQNAGRFREYHDVLYANQPPETQDKFANKQYLLQLAGKVKGLVTPAFTSCVNDGTYDRFVQKSNDAFTKSGYRGTPTVLLNGKDLSQEKGGRFTPADLKKMVQDANKGKQPGKSLPPHPSTSPHPGKQAGHHAPRHRHTGAPGAAGVTSQERQAPERQTEERQTGERQAGERQTRDRITAPREPRSAEGLTPSS</sequence>
<evidence type="ECO:0000256" key="3">
    <source>
        <dbReference type="ARBA" id="ARBA00023002"/>
    </source>
</evidence>
<dbReference type="Pfam" id="PF13462">
    <property type="entry name" value="Thioredoxin_4"/>
    <property type="match status" value="1"/>
</dbReference>
<keyword evidence="2" id="KW-0732">Signal</keyword>
<keyword evidence="3" id="KW-0560">Oxidoreductase</keyword>
<dbReference type="Gene3D" id="3.40.30.10">
    <property type="entry name" value="Glutaredoxin"/>
    <property type="match status" value="1"/>
</dbReference>